<comment type="caution">
    <text evidence="4">The sequence shown here is derived from an EMBL/GenBank/DDBJ whole genome shotgun (WGS) entry which is preliminary data.</text>
</comment>
<organism evidence="4 5">
    <name type="scientific">Glaciecola siphonariae</name>
    <dbReference type="NCBI Taxonomy" id="521012"/>
    <lineage>
        <taxon>Bacteria</taxon>
        <taxon>Pseudomonadati</taxon>
        <taxon>Pseudomonadota</taxon>
        <taxon>Gammaproteobacteria</taxon>
        <taxon>Alteromonadales</taxon>
        <taxon>Alteromonadaceae</taxon>
        <taxon>Glaciecola</taxon>
    </lineage>
</organism>
<dbReference type="Proteomes" id="UP001595897">
    <property type="component" value="Unassembled WGS sequence"/>
</dbReference>
<accession>A0ABV9LTR2</accession>
<evidence type="ECO:0000256" key="3">
    <source>
        <dbReference type="ARBA" id="ARBA00022729"/>
    </source>
</evidence>
<dbReference type="PANTHER" id="PTHR30024:SF47">
    <property type="entry name" value="TAURINE-BINDING PERIPLASMIC PROTEIN"/>
    <property type="match status" value="1"/>
</dbReference>
<dbReference type="Gene3D" id="3.40.190.10">
    <property type="entry name" value="Periplasmic binding protein-like II"/>
    <property type="match status" value="2"/>
</dbReference>
<keyword evidence="5" id="KW-1185">Reference proteome</keyword>
<reference evidence="5" key="1">
    <citation type="journal article" date="2019" name="Int. J. Syst. Evol. Microbiol.">
        <title>The Global Catalogue of Microorganisms (GCM) 10K type strain sequencing project: providing services to taxonomists for standard genome sequencing and annotation.</title>
        <authorList>
            <consortium name="The Broad Institute Genomics Platform"/>
            <consortium name="The Broad Institute Genome Sequencing Center for Infectious Disease"/>
            <person name="Wu L."/>
            <person name="Ma J."/>
        </authorList>
    </citation>
    <scope>NUCLEOTIDE SEQUENCE [LARGE SCALE GENOMIC DNA]</scope>
    <source>
        <strain evidence="5">KACC 12507</strain>
    </source>
</reference>
<evidence type="ECO:0000256" key="2">
    <source>
        <dbReference type="ARBA" id="ARBA00010742"/>
    </source>
</evidence>
<evidence type="ECO:0000313" key="5">
    <source>
        <dbReference type="Proteomes" id="UP001595897"/>
    </source>
</evidence>
<gene>
    <name evidence="4" type="ORF">ACFO4O_03525</name>
</gene>
<sequence>MFNNSTQAKAGAGNFGACCKSSCSRLLVCMFCILSFTSCESNKPPTPLTIVVGSWYGFYPLYYAIEQGLDHKHQLRLKILEPSNIFNLRRSYLRDEVDAAATSMLEFSNANILSNQALSPVIITDFSAGGDVIVAHKSLKNADALRGKRIAVPSQGIGSYFMSLTFEDSDPFKYFTQIIIPETECEQAFQHEQIDACVTYPPLSTHLLANDNLHLVTSSEAFPNQIFDLLWAKPHVGADTKAKLVNMWLEAIDVIKKDPENFYQFVAAIANVPKETVSEAMDGIILVDSDINRRLHKDGMALSASLVNACKVAKHDKCETFKTLFNEVYAGSKQVSQ</sequence>
<comment type="subcellular location">
    <subcellularLocation>
        <location evidence="1">Periplasm</location>
    </subcellularLocation>
</comment>
<evidence type="ECO:0000313" key="4">
    <source>
        <dbReference type="EMBL" id="MFC4699226.1"/>
    </source>
</evidence>
<dbReference type="Pfam" id="PF13379">
    <property type="entry name" value="NMT1_2"/>
    <property type="match status" value="1"/>
</dbReference>
<proteinExistence type="inferred from homology"/>
<dbReference type="PANTHER" id="PTHR30024">
    <property type="entry name" value="ALIPHATIC SULFONATES-BINDING PROTEIN-RELATED"/>
    <property type="match status" value="1"/>
</dbReference>
<keyword evidence="3" id="KW-0732">Signal</keyword>
<evidence type="ECO:0000256" key="1">
    <source>
        <dbReference type="ARBA" id="ARBA00004418"/>
    </source>
</evidence>
<dbReference type="EMBL" id="JBHSGU010000002">
    <property type="protein sequence ID" value="MFC4699226.1"/>
    <property type="molecule type" value="Genomic_DNA"/>
</dbReference>
<name>A0ABV9LTR2_9ALTE</name>
<protein>
    <submittedName>
        <fullName evidence="4">ABC transporter substrate-binding protein</fullName>
    </submittedName>
</protein>
<dbReference type="SUPFAM" id="SSF53850">
    <property type="entry name" value="Periplasmic binding protein-like II"/>
    <property type="match status" value="1"/>
</dbReference>
<dbReference type="RefSeq" id="WP_382405980.1">
    <property type="nucleotide sequence ID" value="NZ_JBHSGU010000002.1"/>
</dbReference>
<comment type="similarity">
    <text evidence="2">Belongs to the bacterial solute-binding protein SsuA/TauA family.</text>
</comment>